<name>A0A2P6SBK3_ROSCH</name>
<keyword evidence="2" id="KW-1185">Reference proteome</keyword>
<proteinExistence type="predicted"/>
<dbReference type="Proteomes" id="UP000238479">
    <property type="component" value="Chromosome 1"/>
</dbReference>
<dbReference type="Gramene" id="PRQ56057">
    <property type="protein sequence ID" value="PRQ56057"/>
    <property type="gene ID" value="RchiOBHm_Chr1g0331551"/>
</dbReference>
<reference evidence="1 2" key="1">
    <citation type="journal article" date="2018" name="Nat. Genet.">
        <title>The Rosa genome provides new insights in the design of modern roses.</title>
        <authorList>
            <person name="Bendahmane M."/>
        </authorList>
    </citation>
    <scope>NUCLEOTIDE SEQUENCE [LARGE SCALE GENOMIC DNA]</scope>
    <source>
        <strain evidence="2">cv. Old Blush</strain>
    </source>
</reference>
<evidence type="ECO:0000313" key="2">
    <source>
        <dbReference type="Proteomes" id="UP000238479"/>
    </source>
</evidence>
<gene>
    <name evidence="1" type="ORF">RchiOBHm_Chr1g0331551</name>
</gene>
<dbReference type="EMBL" id="PDCK01000039">
    <property type="protein sequence ID" value="PRQ56057.1"/>
    <property type="molecule type" value="Genomic_DNA"/>
</dbReference>
<organism evidence="1 2">
    <name type="scientific">Rosa chinensis</name>
    <name type="common">China rose</name>
    <dbReference type="NCBI Taxonomy" id="74649"/>
    <lineage>
        <taxon>Eukaryota</taxon>
        <taxon>Viridiplantae</taxon>
        <taxon>Streptophyta</taxon>
        <taxon>Embryophyta</taxon>
        <taxon>Tracheophyta</taxon>
        <taxon>Spermatophyta</taxon>
        <taxon>Magnoliopsida</taxon>
        <taxon>eudicotyledons</taxon>
        <taxon>Gunneridae</taxon>
        <taxon>Pentapetalae</taxon>
        <taxon>rosids</taxon>
        <taxon>fabids</taxon>
        <taxon>Rosales</taxon>
        <taxon>Rosaceae</taxon>
        <taxon>Rosoideae</taxon>
        <taxon>Rosoideae incertae sedis</taxon>
        <taxon>Rosa</taxon>
    </lineage>
</organism>
<accession>A0A2P6SBK3</accession>
<sequence>MLPVHICSLWKGRFCPFFALTISGCHCFFVFPACSVCDAHKRMDLELICSLTVMLFV</sequence>
<protein>
    <submittedName>
        <fullName evidence="1">Uncharacterized protein</fullName>
    </submittedName>
</protein>
<dbReference type="AlphaFoldDB" id="A0A2P6SBK3"/>
<comment type="caution">
    <text evidence="1">The sequence shown here is derived from an EMBL/GenBank/DDBJ whole genome shotgun (WGS) entry which is preliminary data.</text>
</comment>
<evidence type="ECO:0000313" key="1">
    <source>
        <dbReference type="EMBL" id="PRQ56057.1"/>
    </source>
</evidence>